<name>A0ABV0WIE6_9TELE</name>
<dbReference type="EMBL" id="JAHRIM010050485">
    <property type="protein sequence ID" value="MEQ2268752.1"/>
    <property type="molecule type" value="Genomic_DNA"/>
</dbReference>
<organism evidence="1 2">
    <name type="scientific">Xenotaenia resolanae</name>
    <dbReference type="NCBI Taxonomy" id="208358"/>
    <lineage>
        <taxon>Eukaryota</taxon>
        <taxon>Metazoa</taxon>
        <taxon>Chordata</taxon>
        <taxon>Craniata</taxon>
        <taxon>Vertebrata</taxon>
        <taxon>Euteleostomi</taxon>
        <taxon>Actinopterygii</taxon>
        <taxon>Neopterygii</taxon>
        <taxon>Teleostei</taxon>
        <taxon>Neoteleostei</taxon>
        <taxon>Acanthomorphata</taxon>
        <taxon>Ovalentaria</taxon>
        <taxon>Atherinomorphae</taxon>
        <taxon>Cyprinodontiformes</taxon>
        <taxon>Goodeidae</taxon>
        <taxon>Xenotaenia</taxon>
    </lineage>
</organism>
<keyword evidence="2" id="KW-1185">Reference proteome</keyword>
<proteinExistence type="predicted"/>
<sequence>MFVRTFAVKIKPINLHQDTCCLLVMFQVQDFFSFTMNLRWDEQYLFCQRKHFLQMCQCDTCRFFSNHIKVLMTPFLSAFLLILEKSYHTADRQPRQLLISS</sequence>
<comment type="caution">
    <text evidence="1">The sequence shown here is derived from an EMBL/GenBank/DDBJ whole genome shotgun (WGS) entry which is preliminary data.</text>
</comment>
<evidence type="ECO:0000313" key="1">
    <source>
        <dbReference type="EMBL" id="MEQ2268752.1"/>
    </source>
</evidence>
<dbReference type="Proteomes" id="UP001444071">
    <property type="component" value="Unassembled WGS sequence"/>
</dbReference>
<gene>
    <name evidence="1" type="ORF">XENORESO_013909</name>
</gene>
<reference evidence="1 2" key="1">
    <citation type="submission" date="2021-06" db="EMBL/GenBank/DDBJ databases">
        <authorList>
            <person name="Palmer J.M."/>
        </authorList>
    </citation>
    <scope>NUCLEOTIDE SEQUENCE [LARGE SCALE GENOMIC DNA]</scope>
    <source>
        <strain evidence="1 2">XR_2019</strain>
        <tissue evidence="1">Muscle</tissue>
    </source>
</reference>
<protein>
    <submittedName>
        <fullName evidence="1">Uncharacterized protein</fullName>
    </submittedName>
</protein>
<evidence type="ECO:0000313" key="2">
    <source>
        <dbReference type="Proteomes" id="UP001444071"/>
    </source>
</evidence>
<accession>A0ABV0WIE6</accession>